<dbReference type="GO" id="GO:0005886">
    <property type="term" value="C:plasma membrane"/>
    <property type="evidence" value="ECO:0007669"/>
    <property type="project" value="UniProtKB-SubCell"/>
</dbReference>
<dbReference type="Pfam" id="PF02537">
    <property type="entry name" value="CRCB"/>
    <property type="match status" value="1"/>
</dbReference>
<keyword evidence="12" id="KW-1185">Reference proteome</keyword>
<protein>
    <recommendedName>
        <fullName evidence="9">Fluoride-specific ion channel FluC</fullName>
    </recommendedName>
</protein>
<keyword evidence="9" id="KW-0406">Ion transport</keyword>
<dbReference type="HAMAP" id="MF_00454">
    <property type="entry name" value="FluC"/>
    <property type="match status" value="1"/>
</dbReference>
<comment type="subcellular location">
    <subcellularLocation>
        <location evidence="1 9">Cell membrane</location>
        <topology evidence="1 9">Multi-pass membrane protein</topology>
    </subcellularLocation>
</comment>
<dbReference type="RefSeq" id="WP_038043273.1">
    <property type="nucleotide sequence ID" value="NZ_JAKEDU010000019.1"/>
</dbReference>
<evidence type="ECO:0000256" key="5">
    <source>
        <dbReference type="ARBA" id="ARBA00023136"/>
    </source>
</evidence>
<keyword evidence="9" id="KW-0813">Transport</keyword>
<comment type="function">
    <text evidence="9">Fluoride-specific ion channel. Important for reducing fluoride concentration in the cell, thus reducing its toxicity.</text>
</comment>
<keyword evidence="4 9" id="KW-1133">Transmembrane helix</keyword>
<dbReference type="Proteomes" id="UP000297244">
    <property type="component" value="Unassembled WGS sequence"/>
</dbReference>
<comment type="activity regulation">
    <text evidence="9">Na(+) is not transported, but it plays an essential structural role and its presence is essential for fluoride channel function.</text>
</comment>
<dbReference type="AlphaFoldDB" id="A0A4Y9ETG2"/>
<evidence type="ECO:0000256" key="8">
    <source>
        <dbReference type="ARBA" id="ARBA00035585"/>
    </source>
</evidence>
<dbReference type="PANTHER" id="PTHR28259">
    <property type="entry name" value="FLUORIDE EXPORT PROTEIN 1-RELATED"/>
    <property type="match status" value="1"/>
</dbReference>
<gene>
    <name evidence="9 11" type="primary">crcB</name>
    <name evidence="9" type="synonym">fluC</name>
    <name evidence="10" type="ORF">E0489_12325</name>
    <name evidence="11" type="ORF">E0687_12545</name>
</gene>
<evidence type="ECO:0000256" key="2">
    <source>
        <dbReference type="ARBA" id="ARBA00022475"/>
    </source>
</evidence>
<evidence type="ECO:0000256" key="7">
    <source>
        <dbReference type="ARBA" id="ARBA00035120"/>
    </source>
</evidence>
<dbReference type="EMBL" id="SKBL01000033">
    <property type="protein sequence ID" value="TFU14437.1"/>
    <property type="molecule type" value="Genomic_DNA"/>
</dbReference>
<dbReference type="GO" id="GO:0046872">
    <property type="term" value="F:metal ion binding"/>
    <property type="evidence" value="ECO:0007669"/>
    <property type="project" value="UniProtKB-KW"/>
</dbReference>
<keyword evidence="9" id="KW-0479">Metal-binding</keyword>
<keyword evidence="2 9" id="KW-1003">Cell membrane</keyword>
<evidence type="ECO:0000313" key="13">
    <source>
        <dbReference type="Proteomes" id="UP000297668"/>
    </source>
</evidence>
<dbReference type="Proteomes" id="UP000297668">
    <property type="component" value="Unassembled WGS sequence"/>
</dbReference>
<sequence>MERYLLVALGGALGSALRYGLGAWVQVLTGPSFPYSTLLINALGSFLIGVVIRLSLEGALSGEGRLFLAVGVLGGFTTFSTFSYETLALLQDGEVGRALVYVLASVFLGLLLVLLGYRLGGALVA</sequence>
<comment type="similarity">
    <text evidence="7 9">Belongs to the fluoride channel Fluc/FEX (TC 1.A.43) family.</text>
</comment>
<evidence type="ECO:0000256" key="3">
    <source>
        <dbReference type="ARBA" id="ARBA00022692"/>
    </source>
</evidence>
<evidence type="ECO:0000256" key="1">
    <source>
        <dbReference type="ARBA" id="ARBA00004651"/>
    </source>
</evidence>
<name>A0A4Y9ETG2_9DEIN</name>
<dbReference type="PANTHER" id="PTHR28259:SF1">
    <property type="entry name" value="FLUORIDE EXPORT PROTEIN 1-RELATED"/>
    <property type="match status" value="1"/>
</dbReference>
<feature type="transmembrane region" description="Helical" evidence="9">
    <location>
        <begin position="98"/>
        <end position="117"/>
    </location>
</feature>
<keyword evidence="6 9" id="KW-0407">Ion channel</keyword>
<dbReference type="OrthoDB" id="9815830at2"/>
<feature type="binding site" evidence="9">
    <location>
        <position position="77"/>
    </location>
    <ligand>
        <name>Na(+)</name>
        <dbReference type="ChEBI" id="CHEBI:29101"/>
        <note>structural</note>
    </ligand>
</feature>
<evidence type="ECO:0000256" key="9">
    <source>
        <dbReference type="HAMAP-Rule" id="MF_00454"/>
    </source>
</evidence>
<dbReference type="STRING" id="1449357.GCA_000744175_00386"/>
<feature type="binding site" evidence="9">
    <location>
        <position position="74"/>
    </location>
    <ligand>
        <name>Na(+)</name>
        <dbReference type="ChEBI" id="CHEBI:29101"/>
        <note>structural</note>
    </ligand>
</feature>
<dbReference type="GO" id="GO:0140114">
    <property type="term" value="P:cellular detoxification of fluoride"/>
    <property type="evidence" value="ECO:0007669"/>
    <property type="project" value="UniProtKB-UniRule"/>
</dbReference>
<keyword evidence="9" id="KW-0915">Sodium</keyword>
<feature type="transmembrane region" description="Helical" evidence="9">
    <location>
        <begin position="32"/>
        <end position="54"/>
    </location>
</feature>
<organism evidence="11 13">
    <name type="scientific">Thermus tengchongensis</name>
    <dbReference type="NCBI Taxonomy" id="1214928"/>
    <lineage>
        <taxon>Bacteria</taxon>
        <taxon>Thermotogati</taxon>
        <taxon>Deinococcota</taxon>
        <taxon>Deinococci</taxon>
        <taxon>Thermales</taxon>
        <taxon>Thermaceae</taxon>
        <taxon>Thermus</taxon>
    </lineage>
</organism>
<dbReference type="GO" id="GO:0062054">
    <property type="term" value="F:fluoride channel activity"/>
    <property type="evidence" value="ECO:0007669"/>
    <property type="project" value="UniProtKB-UniRule"/>
</dbReference>
<proteinExistence type="inferred from homology"/>
<keyword evidence="5 9" id="KW-0472">Membrane</keyword>
<evidence type="ECO:0000256" key="4">
    <source>
        <dbReference type="ARBA" id="ARBA00022989"/>
    </source>
</evidence>
<evidence type="ECO:0000313" key="11">
    <source>
        <dbReference type="EMBL" id="TFU25087.1"/>
    </source>
</evidence>
<dbReference type="NCBIfam" id="TIGR00494">
    <property type="entry name" value="crcB"/>
    <property type="match status" value="1"/>
</dbReference>
<evidence type="ECO:0000256" key="6">
    <source>
        <dbReference type="ARBA" id="ARBA00023303"/>
    </source>
</evidence>
<comment type="caution">
    <text evidence="11">The sequence shown here is derived from an EMBL/GenBank/DDBJ whole genome shotgun (WGS) entry which is preliminary data.</text>
</comment>
<comment type="catalytic activity">
    <reaction evidence="8">
        <text>fluoride(in) = fluoride(out)</text>
        <dbReference type="Rhea" id="RHEA:76159"/>
        <dbReference type="ChEBI" id="CHEBI:17051"/>
    </reaction>
    <physiologicalReaction direction="left-to-right" evidence="8">
        <dbReference type="Rhea" id="RHEA:76160"/>
    </physiologicalReaction>
</comment>
<dbReference type="EMBL" id="SJZF01000035">
    <property type="protein sequence ID" value="TFU25087.1"/>
    <property type="molecule type" value="Genomic_DNA"/>
</dbReference>
<dbReference type="InterPro" id="IPR003691">
    <property type="entry name" value="FluC"/>
</dbReference>
<evidence type="ECO:0000313" key="10">
    <source>
        <dbReference type="EMBL" id="TFU14437.1"/>
    </source>
</evidence>
<accession>A0A4Y9ETG2</accession>
<feature type="transmembrane region" description="Helical" evidence="9">
    <location>
        <begin position="66"/>
        <end position="86"/>
    </location>
</feature>
<reference evidence="12 13" key="1">
    <citation type="submission" date="2019-03" db="EMBL/GenBank/DDBJ databases">
        <title>Thermus tengchongensis species for the arsenic transformation mechanism.</title>
        <authorList>
            <person name="Yuan G.C."/>
        </authorList>
    </citation>
    <scope>NUCLEOTIDE SEQUENCE [LARGE SCALE GENOMIC DNA]</scope>
    <source>
        <strain evidence="11 13">15W</strain>
        <strain evidence="10 12">15Y</strain>
    </source>
</reference>
<evidence type="ECO:0000313" key="12">
    <source>
        <dbReference type="Proteomes" id="UP000297244"/>
    </source>
</evidence>
<keyword evidence="3 9" id="KW-0812">Transmembrane</keyword>